<dbReference type="Pfam" id="PF01757">
    <property type="entry name" value="Acyl_transf_3"/>
    <property type="match status" value="1"/>
</dbReference>
<comment type="caution">
    <text evidence="9">The sequence shown here is derived from an EMBL/GenBank/DDBJ whole genome shotgun (WGS) entry which is preliminary data.</text>
</comment>
<feature type="transmembrane region" description="Helical" evidence="7">
    <location>
        <begin position="279"/>
        <end position="300"/>
    </location>
</feature>
<keyword evidence="5 7" id="KW-1133">Transmembrane helix</keyword>
<feature type="transmembrane region" description="Helical" evidence="7">
    <location>
        <begin position="142"/>
        <end position="160"/>
    </location>
</feature>
<evidence type="ECO:0000313" key="9">
    <source>
        <dbReference type="EMBL" id="MFD0896453.1"/>
    </source>
</evidence>
<feature type="transmembrane region" description="Helical" evidence="7">
    <location>
        <begin position="23"/>
        <end position="42"/>
    </location>
</feature>
<gene>
    <name evidence="9" type="ORF">ACFQZ7_01690</name>
</gene>
<protein>
    <submittedName>
        <fullName evidence="9">Acyltransferase</fullName>
    </submittedName>
</protein>
<comment type="subcellular location">
    <subcellularLocation>
        <location evidence="1">Cell membrane</location>
        <topology evidence="1">Multi-pass membrane protein</topology>
    </subcellularLocation>
</comment>
<keyword evidence="9" id="KW-0012">Acyltransferase</keyword>
<feature type="transmembrane region" description="Helical" evidence="7">
    <location>
        <begin position="104"/>
        <end position="122"/>
    </location>
</feature>
<feature type="transmembrane region" description="Helical" evidence="7">
    <location>
        <begin position="238"/>
        <end position="259"/>
    </location>
</feature>
<reference evidence="10" key="1">
    <citation type="journal article" date="2019" name="Int. J. Syst. Evol. Microbiol.">
        <title>The Global Catalogue of Microorganisms (GCM) 10K type strain sequencing project: providing services to taxonomists for standard genome sequencing and annotation.</title>
        <authorList>
            <consortium name="The Broad Institute Genomics Platform"/>
            <consortium name="The Broad Institute Genome Sequencing Center for Infectious Disease"/>
            <person name="Wu L."/>
            <person name="Ma J."/>
        </authorList>
    </citation>
    <scope>NUCLEOTIDE SEQUENCE [LARGE SCALE GENOMIC DNA]</scope>
    <source>
        <strain evidence="10">CCM 8925</strain>
    </source>
</reference>
<dbReference type="EMBL" id="JBHTIO010000008">
    <property type="protein sequence ID" value="MFD0896453.1"/>
    <property type="molecule type" value="Genomic_DNA"/>
</dbReference>
<dbReference type="InterPro" id="IPR002656">
    <property type="entry name" value="Acyl_transf_3_dom"/>
</dbReference>
<evidence type="ECO:0000313" key="10">
    <source>
        <dbReference type="Proteomes" id="UP001597104"/>
    </source>
</evidence>
<feature type="transmembrane region" description="Helical" evidence="7">
    <location>
        <begin position="346"/>
        <end position="371"/>
    </location>
</feature>
<feature type="transmembrane region" description="Helical" evidence="7">
    <location>
        <begin position="62"/>
        <end position="83"/>
    </location>
</feature>
<name>A0ABW3E846_9LACO</name>
<evidence type="ECO:0000256" key="1">
    <source>
        <dbReference type="ARBA" id="ARBA00004651"/>
    </source>
</evidence>
<keyword evidence="6 7" id="KW-0472">Membrane</keyword>
<evidence type="ECO:0000256" key="2">
    <source>
        <dbReference type="ARBA" id="ARBA00007400"/>
    </source>
</evidence>
<evidence type="ECO:0000256" key="7">
    <source>
        <dbReference type="SAM" id="Phobius"/>
    </source>
</evidence>
<feature type="transmembrane region" description="Helical" evidence="7">
    <location>
        <begin position="172"/>
        <end position="192"/>
    </location>
</feature>
<dbReference type="Proteomes" id="UP001597104">
    <property type="component" value="Unassembled WGS sequence"/>
</dbReference>
<feature type="domain" description="Acyltransferase 3" evidence="8">
    <location>
        <begin position="19"/>
        <end position="368"/>
    </location>
</feature>
<feature type="transmembrane region" description="Helical" evidence="7">
    <location>
        <begin position="204"/>
        <end position="226"/>
    </location>
</feature>
<keyword evidence="4 7" id="KW-0812">Transmembrane</keyword>
<evidence type="ECO:0000256" key="4">
    <source>
        <dbReference type="ARBA" id="ARBA00022692"/>
    </source>
</evidence>
<proteinExistence type="inferred from homology"/>
<dbReference type="RefSeq" id="WP_137636989.1">
    <property type="nucleotide sequence ID" value="NZ_BJDN01000004.1"/>
</dbReference>
<keyword evidence="3" id="KW-1003">Cell membrane</keyword>
<accession>A0ABW3E846</accession>
<keyword evidence="10" id="KW-1185">Reference proteome</keyword>
<dbReference type="PANTHER" id="PTHR40074">
    <property type="entry name" value="O-ACETYLTRANSFERASE WECH"/>
    <property type="match status" value="1"/>
</dbReference>
<keyword evidence="9" id="KW-0808">Transferase</keyword>
<comment type="similarity">
    <text evidence="2">Belongs to the acyltransferase 3 family.</text>
</comment>
<dbReference type="GO" id="GO:0016746">
    <property type="term" value="F:acyltransferase activity"/>
    <property type="evidence" value="ECO:0007669"/>
    <property type="project" value="UniProtKB-KW"/>
</dbReference>
<organism evidence="9 10">
    <name type="scientific">Loigolactobacillus binensis</name>
    <dbReference type="NCBI Taxonomy" id="2559922"/>
    <lineage>
        <taxon>Bacteria</taxon>
        <taxon>Bacillati</taxon>
        <taxon>Bacillota</taxon>
        <taxon>Bacilli</taxon>
        <taxon>Lactobacillales</taxon>
        <taxon>Lactobacillaceae</taxon>
        <taxon>Loigolactobacillus</taxon>
    </lineage>
</organism>
<evidence type="ECO:0000259" key="8">
    <source>
        <dbReference type="Pfam" id="PF01757"/>
    </source>
</evidence>
<evidence type="ECO:0000256" key="3">
    <source>
        <dbReference type="ARBA" id="ARBA00022475"/>
    </source>
</evidence>
<sequence length="409" mass="47812">MTTLTNTQVTAKKKRPYLYEVDFMRIFFIFGVLLNHTTTTFAAQMTNATGWPHLLLLSTHLLIHFTRMGFMFMTGLVLTLNYYHRDNWPSFFKKRFAGSGWPYLLWNLVLMTLATLVSVPGFSWTNFGSTYLDALLHGDQFYMYYILVTLQLYLLFPFIVKLFKRWTKGHNKILLISFLIQLGLMFAIKYGLPHIDDSHWLWWFRAYGVNVFTYQFYFIFGAYTSLHYQEVNAFIQRHIKAIATVTITLGVGTVAYYAWNRGVLGLSHTAAVSPHQPYMLIYDSMMIIFVFWIGKAYAYWRQHGIWPWFEKFVRNGAKVSFGIYLDQMIGLTILSWLLSFVSVPDWVFLILIPVGYLLVVAISFGIAWFCYRVPPFGIMIGRPQVHLFKKRGMVLHDQTNKSIITTTQK</sequence>
<feature type="transmembrane region" description="Helical" evidence="7">
    <location>
        <begin position="321"/>
        <end position="340"/>
    </location>
</feature>
<dbReference type="PANTHER" id="PTHR40074:SF2">
    <property type="entry name" value="O-ACETYLTRANSFERASE WECH"/>
    <property type="match status" value="1"/>
</dbReference>
<evidence type="ECO:0000256" key="5">
    <source>
        <dbReference type="ARBA" id="ARBA00022989"/>
    </source>
</evidence>
<evidence type="ECO:0000256" key="6">
    <source>
        <dbReference type="ARBA" id="ARBA00023136"/>
    </source>
</evidence>